<dbReference type="OrthoDB" id="1933362at2759"/>
<keyword evidence="1" id="KW-0812">Transmembrane</keyword>
<reference evidence="2" key="1">
    <citation type="journal article" date="2022" name="Front. Genet.">
        <title>Chromosome-Scale Assembly of the Dendrobium nobile Genome Provides Insights Into the Molecular Mechanism of the Biosynthesis of the Medicinal Active Ingredient of Dendrobium.</title>
        <authorList>
            <person name="Xu Q."/>
            <person name="Niu S.-C."/>
            <person name="Li K.-L."/>
            <person name="Zheng P.-J."/>
            <person name="Zhang X.-J."/>
            <person name="Jia Y."/>
            <person name="Liu Y."/>
            <person name="Niu Y.-X."/>
            <person name="Yu L.-H."/>
            <person name="Chen D.-F."/>
            <person name="Zhang G.-Q."/>
        </authorList>
    </citation>
    <scope>NUCLEOTIDE SEQUENCE</scope>
    <source>
        <tissue evidence="2">Leaf</tissue>
    </source>
</reference>
<keyword evidence="3" id="KW-1185">Reference proteome</keyword>
<proteinExistence type="predicted"/>
<dbReference type="PANTHER" id="PTHR34201:SF1">
    <property type="entry name" value="GLYCINE-RICH PROTEIN"/>
    <property type="match status" value="1"/>
</dbReference>
<evidence type="ECO:0000313" key="2">
    <source>
        <dbReference type="EMBL" id="KAI0507809.1"/>
    </source>
</evidence>
<evidence type="ECO:0000256" key="1">
    <source>
        <dbReference type="SAM" id="Phobius"/>
    </source>
</evidence>
<dbReference type="AlphaFoldDB" id="A0A8T3BED7"/>
<protein>
    <submittedName>
        <fullName evidence="2">Uncharacterized protein</fullName>
    </submittedName>
</protein>
<organism evidence="2 3">
    <name type="scientific">Dendrobium nobile</name>
    <name type="common">Orchid</name>
    <dbReference type="NCBI Taxonomy" id="94219"/>
    <lineage>
        <taxon>Eukaryota</taxon>
        <taxon>Viridiplantae</taxon>
        <taxon>Streptophyta</taxon>
        <taxon>Embryophyta</taxon>
        <taxon>Tracheophyta</taxon>
        <taxon>Spermatophyta</taxon>
        <taxon>Magnoliopsida</taxon>
        <taxon>Liliopsida</taxon>
        <taxon>Asparagales</taxon>
        <taxon>Orchidaceae</taxon>
        <taxon>Epidendroideae</taxon>
        <taxon>Malaxideae</taxon>
        <taxon>Dendrobiinae</taxon>
        <taxon>Dendrobium</taxon>
    </lineage>
</organism>
<feature type="transmembrane region" description="Helical" evidence="1">
    <location>
        <begin position="57"/>
        <end position="78"/>
    </location>
</feature>
<dbReference type="EMBL" id="JAGYWB010000010">
    <property type="protein sequence ID" value="KAI0507809.1"/>
    <property type="molecule type" value="Genomic_DNA"/>
</dbReference>
<gene>
    <name evidence="2" type="ORF">KFK09_013937</name>
</gene>
<keyword evidence="1" id="KW-0472">Membrane</keyword>
<accession>A0A8T3BED7</accession>
<name>A0A8T3BED7_DENNO</name>
<dbReference type="PANTHER" id="PTHR34201">
    <property type="entry name" value="GLYCINE-RICH PROTEIN"/>
    <property type="match status" value="1"/>
</dbReference>
<sequence>MSGNNGVNKGLLWRLPVVKSKNLGKLGPGFGFGAGCGVGVGVGLFGGAGLGAGFPGLQFGVGIGAGCGIGLGFGYGMGKGIAYDENRRYSNVGKLFRGNGNLPSQDRIDALLDEMVVNTKKLIEAASREIEKWR</sequence>
<comment type="caution">
    <text evidence="2">The sequence shown here is derived from an EMBL/GenBank/DDBJ whole genome shotgun (WGS) entry which is preliminary data.</text>
</comment>
<dbReference type="Proteomes" id="UP000829196">
    <property type="component" value="Unassembled WGS sequence"/>
</dbReference>
<feature type="transmembrane region" description="Helical" evidence="1">
    <location>
        <begin position="29"/>
        <end position="51"/>
    </location>
</feature>
<dbReference type="InterPro" id="IPR053288">
    <property type="entry name" value="TGD_Bridge_Protein"/>
</dbReference>
<dbReference type="SMR" id="A0A8T3BED7"/>
<keyword evidence="1" id="KW-1133">Transmembrane helix</keyword>
<evidence type="ECO:0000313" key="3">
    <source>
        <dbReference type="Proteomes" id="UP000829196"/>
    </source>
</evidence>